<evidence type="ECO:0000313" key="2">
    <source>
        <dbReference type="Proteomes" id="UP000712281"/>
    </source>
</evidence>
<organism evidence="1 2">
    <name type="scientific">Brassica cretica</name>
    <name type="common">Mustard</name>
    <dbReference type="NCBI Taxonomy" id="69181"/>
    <lineage>
        <taxon>Eukaryota</taxon>
        <taxon>Viridiplantae</taxon>
        <taxon>Streptophyta</taxon>
        <taxon>Embryophyta</taxon>
        <taxon>Tracheophyta</taxon>
        <taxon>Spermatophyta</taxon>
        <taxon>Magnoliopsida</taxon>
        <taxon>eudicotyledons</taxon>
        <taxon>Gunneridae</taxon>
        <taxon>Pentapetalae</taxon>
        <taxon>rosids</taxon>
        <taxon>malvids</taxon>
        <taxon>Brassicales</taxon>
        <taxon>Brassicaceae</taxon>
        <taxon>Brassiceae</taxon>
        <taxon>Brassica</taxon>
    </lineage>
</organism>
<dbReference type="Proteomes" id="UP000712281">
    <property type="component" value="Unassembled WGS sequence"/>
</dbReference>
<sequence length="78" mass="8787">MVDQLLNIPKEVAVADDGMPESATLSIVDEAENFPSLPHDLDLYAEPTVLELSQIPWTVMEIFLTLWSPNMKEKCKVE</sequence>
<gene>
    <name evidence="1" type="ORF">F2Q68_00002809</name>
</gene>
<reference evidence="1" key="1">
    <citation type="submission" date="2019-12" db="EMBL/GenBank/DDBJ databases">
        <title>Genome sequencing and annotation of Brassica cretica.</title>
        <authorList>
            <person name="Studholme D.J."/>
            <person name="Sarris P.F."/>
        </authorList>
    </citation>
    <scope>NUCLEOTIDE SEQUENCE</scope>
    <source>
        <strain evidence="1">PFS-001/15</strain>
        <tissue evidence="1">Leaf</tissue>
    </source>
</reference>
<dbReference type="AlphaFoldDB" id="A0A8S9JG56"/>
<name>A0A8S9JG56_BRACR</name>
<protein>
    <submittedName>
        <fullName evidence="1">Uncharacterized protein</fullName>
    </submittedName>
</protein>
<dbReference type="EMBL" id="QGKW02001660">
    <property type="protein sequence ID" value="KAF2581024.1"/>
    <property type="molecule type" value="Genomic_DNA"/>
</dbReference>
<evidence type="ECO:0000313" key="1">
    <source>
        <dbReference type="EMBL" id="KAF2581024.1"/>
    </source>
</evidence>
<accession>A0A8S9JG56</accession>
<comment type="caution">
    <text evidence="1">The sequence shown here is derived from an EMBL/GenBank/DDBJ whole genome shotgun (WGS) entry which is preliminary data.</text>
</comment>
<proteinExistence type="predicted"/>